<feature type="transmembrane region" description="Helical" evidence="5">
    <location>
        <begin position="137"/>
        <end position="156"/>
    </location>
</feature>
<sequence>MSPRHLLLRLLPGLPELMNYPRRHWRADVQAGLSVAAVALPVGVAYAQLAGFSPIVGLYSTILPMIVYALMGSSRQLVVGPDAATCAMIAATLMPLAAPGSEEYMGLAVSLTLMAGLFCMLASRFRLGFLADFLSRPILAGLLNGVAVNIIIGQLGKVSGLKLDGKDVIGQLLSLVEQLGRIHWPTLLLALATIAVYFIVKYRVPRGPAALVAMVGATLASGLFALSQYGVAVVGPLPSGLPRLVWPSLPHEALGTLVPAAAALALISFSSAMLTGRSFAAKNGYDIDANREFMALGAADVASALSQGFAISGADSRTAVNDAAGGQTRMVSIVGAGALLLVLLVLTKPLAVLPIAALGAILIASAIGLMDLRGLIALRRYSRAEFNIALATLSGVVIIGVMPGILMAVGLALLRFLAQVARPSDQLFGRIGDRDGFYELAHYPEAKPVPGLLIYRFESPLTFFNADFFRQRLQALVHEQQPRWVVIDAVSIGDVDLTGAMAVRELQKQLAERGIVLALAGRTAQMLEWLRQRGIAAESTGIRFYPSRHAALAAYCAETGCAA</sequence>
<feature type="transmembrane region" description="Helical" evidence="5">
    <location>
        <begin position="353"/>
        <end position="376"/>
    </location>
</feature>
<feature type="transmembrane region" description="Helical" evidence="5">
    <location>
        <begin position="182"/>
        <end position="200"/>
    </location>
</feature>
<evidence type="ECO:0000256" key="5">
    <source>
        <dbReference type="SAM" id="Phobius"/>
    </source>
</evidence>
<comment type="subcellular location">
    <subcellularLocation>
        <location evidence="1">Membrane</location>
        <topology evidence="1">Multi-pass membrane protein</topology>
    </subcellularLocation>
</comment>
<keyword evidence="8" id="KW-1185">Reference proteome</keyword>
<dbReference type="EMBL" id="BMYO01000006">
    <property type="protein sequence ID" value="GHD64181.1"/>
    <property type="molecule type" value="Genomic_DNA"/>
</dbReference>
<dbReference type="Pfam" id="PF00916">
    <property type="entry name" value="Sulfate_transp"/>
    <property type="match status" value="1"/>
</dbReference>
<feature type="transmembrane region" description="Helical" evidence="5">
    <location>
        <begin position="330"/>
        <end position="347"/>
    </location>
</feature>
<dbReference type="InterPro" id="IPR002645">
    <property type="entry name" value="STAS_dom"/>
</dbReference>
<keyword evidence="4 5" id="KW-0472">Membrane</keyword>
<dbReference type="CDD" id="cd07042">
    <property type="entry name" value="STAS_SulP_like_sulfate_transporter"/>
    <property type="match status" value="1"/>
</dbReference>
<keyword evidence="2 5" id="KW-0812">Transmembrane</keyword>
<dbReference type="Gene3D" id="3.30.750.24">
    <property type="entry name" value="STAS domain"/>
    <property type="match status" value="1"/>
</dbReference>
<evidence type="ECO:0000256" key="2">
    <source>
        <dbReference type="ARBA" id="ARBA00022692"/>
    </source>
</evidence>
<proteinExistence type="predicted"/>
<dbReference type="PANTHER" id="PTHR11814">
    <property type="entry name" value="SULFATE TRANSPORTER"/>
    <property type="match status" value="1"/>
</dbReference>
<feature type="transmembrane region" description="Helical" evidence="5">
    <location>
        <begin position="52"/>
        <end position="70"/>
    </location>
</feature>
<reference evidence="8" key="1">
    <citation type="journal article" date="2019" name="Int. J. Syst. Evol. Microbiol.">
        <title>The Global Catalogue of Microorganisms (GCM) 10K type strain sequencing project: providing services to taxonomists for standard genome sequencing and annotation.</title>
        <authorList>
            <consortium name="The Broad Institute Genomics Platform"/>
            <consortium name="The Broad Institute Genome Sequencing Center for Infectious Disease"/>
            <person name="Wu L."/>
            <person name="Ma J."/>
        </authorList>
    </citation>
    <scope>NUCLEOTIDE SEQUENCE [LARGE SCALE GENOMIC DNA]</scope>
    <source>
        <strain evidence="8">KCTC 23701</strain>
    </source>
</reference>
<dbReference type="PROSITE" id="PS50801">
    <property type="entry name" value="STAS"/>
    <property type="match status" value="1"/>
</dbReference>
<dbReference type="SUPFAM" id="SSF52091">
    <property type="entry name" value="SpoIIaa-like"/>
    <property type="match status" value="1"/>
</dbReference>
<dbReference type="InterPro" id="IPR018045">
    <property type="entry name" value="S04_transporter_CS"/>
</dbReference>
<evidence type="ECO:0000313" key="8">
    <source>
        <dbReference type="Proteomes" id="UP000604737"/>
    </source>
</evidence>
<evidence type="ECO:0000256" key="1">
    <source>
        <dbReference type="ARBA" id="ARBA00004141"/>
    </source>
</evidence>
<accession>A0ABQ3H4D0</accession>
<feature type="domain" description="STAS" evidence="6">
    <location>
        <begin position="442"/>
        <end position="555"/>
    </location>
</feature>
<name>A0ABQ3H4D0_9NEIS</name>
<dbReference type="Proteomes" id="UP000604737">
    <property type="component" value="Unassembled WGS sequence"/>
</dbReference>
<comment type="caution">
    <text evidence="7">The sequence shown here is derived from an EMBL/GenBank/DDBJ whole genome shotgun (WGS) entry which is preliminary data.</text>
</comment>
<evidence type="ECO:0000256" key="3">
    <source>
        <dbReference type="ARBA" id="ARBA00022989"/>
    </source>
</evidence>
<evidence type="ECO:0000256" key="4">
    <source>
        <dbReference type="ARBA" id="ARBA00023136"/>
    </source>
</evidence>
<organism evidence="7 8">
    <name type="scientific">Jeongeupia chitinilytica</name>
    <dbReference type="NCBI Taxonomy" id="1041641"/>
    <lineage>
        <taxon>Bacteria</taxon>
        <taxon>Pseudomonadati</taxon>
        <taxon>Pseudomonadota</taxon>
        <taxon>Betaproteobacteria</taxon>
        <taxon>Neisseriales</taxon>
        <taxon>Chitinibacteraceae</taxon>
        <taxon>Jeongeupia</taxon>
    </lineage>
</organism>
<dbReference type="Pfam" id="PF01740">
    <property type="entry name" value="STAS"/>
    <property type="match status" value="1"/>
</dbReference>
<feature type="transmembrane region" description="Helical" evidence="5">
    <location>
        <begin position="254"/>
        <end position="274"/>
    </location>
</feature>
<dbReference type="InterPro" id="IPR011547">
    <property type="entry name" value="SLC26A/SulP_dom"/>
</dbReference>
<feature type="transmembrane region" description="Helical" evidence="5">
    <location>
        <begin position="212"/>
        <end position="234"/>
    </location>
</feature>
<dbReference type="PROSITE" id="PS01130">
    <property type="entry name" value="SLC26A"/>
    <property type="match status" value="1"/>
</dbReference>
<dbReference type="InterPro" id="IPR036513">
    <property type="entry name" value="STAS_dom_sf"/>
</dbReference>
<dbReference type="NCBIfam" id="TIGR00815">
    <property type="entry name" value="sulP"/>
    <property type="match status" value="1"/>
</dbReference>
<gene>
    <name evidence="7" type="ORF">GCM10007350_22670</name>
</gene>
<protein>
    <submittedName>
        <fullName evidence="7">Sodium-independent anion transporter</fullName>
    </submittedName>
</protein>
<dbReference type="RefSeq" id="WP_229797555.1">
    <property type="nucleotide sequence ID" value="NZ_BMYO01000006.1"/>
</dbReference>
<dbReference type="InterPro" id="IPR001902">
    <property type="entry name" value="SLC26A/SulP_fam"/>
</dbReference>
<keyword evidence="3 5" id="KW-1133">Transmembrane helix</keyword>
<evidence type="ECO:0000313" key="7">
    <source>
        <dbReference type="EMBL" id="GHD64181.1"/>
    </source>
</evidence>
<feature type="transmembrane region" description="Helical" evidence="5">
    <location>
        <begin position="388"/>
        <end position="414"/>
    </location>
</feature>
<feature type="transmembrane region" description="Helical" evidence="5">
    <location>
        <begin position="104"/>
        <end position="125"/>
    </location>
</feature>
<feature type="transmembrane region" description="Helical" evidence="5">
    <location>
        <begin position="77"/>
        <end position="98"/>
    </location>
</feature>
<evidence type="ECO:0000259" key="6">
    <source>
        <dbReference type="PROSITE" id="PS50801"/>
    </source>
</evidence>